<accession>Q54675</accession>
<proteinExistence type="predicted"/>
<sequence length="84" mass="9273">MWAMSSSAYSWSSSCSIAAALVGPGMNGDQEHEQPTEFAQIEARMIRTALTDEEWAELIEHRPSLPASLAAYERWEAEVETKAG</sequence>
<evidence type="ECO:0000313" key="1">
    <source>
        <dbReference type="EMBL" id="AAA91009.1"/>
    </source>
</evidence>
<name>Q54675_STRPH</name>
<keyword evidence="1" id="KW-0614">Plasmid</keyword>
<evidence type="ECO:0008006" key="2">
    <source>
        <dbReference type="Google" id="ProtNLM"/>
    </source>
</evidence>
<dbReference type="AlphaFoldDB" id="Q54675"/>
<protein>
    <recommendedName>
        <fullName evidence="2">DUF1778 domain-containing protein</fullName>
    </recommendedName>
</protein>
<organism evidence="1">
    <name type="scientific">Streptomyces phaeochromogenes</name>
    <dbReference type="NCBI Taxonomy" id="1923"/>
    <lineage>
        <taxon>Bacteria</taxon>
        <taxon>Bacillati</taxon>
        <taxon>Actinomycetota</taxon>
        <taxon>Actinomycetes</taxon>
        <taxon>Kitasatosporales</taxon>
        <taxon>Streptomycetaceae</taxon>
        <taxon>Streptomyces</taxon>
        <taxon>Streptomyces phaeochromogenes group</taxon>
    </lineage>
</organism>
<reference evidence="1" key="1">
    <citation type="journal article" date="1995" name="Microbiology">
        <title>Sequence and functional analysis of the Streptomyces phaeochromogenes plasmid pJV1 reveals a modular organization of Streptomyces plasmids that replicate by rolling circle.</title>
        <authorList>
            <person name="Servin-Gonzalez L."/>
            <person name="Sampieri A.I."/>
            <person name="Cabello J."/>
            <person name="Galvan L."/>
            <person name="Juarez V."/>
            <person name="Castro C."/>
        </authorList>
    </citation>
    <scope>NUCLEOTIDE SEQUENCE</scope>
    <source>
        <strain evidence="1">NRRL-B3559</strain>
        <plasmid evidence="1">pJV1</plasmid>
    </source>
</reference>
<dbReference type="EMBL" id="U23762">
    <property type="protein sequence ID" value="AAA91009.1"/>
    <property type="molecule type" value="Genomic_DNA"/>
</dbReference>
<geneLocation type="plasmid" evidence="1">
    <name>pJV1</name>
</geneLocation>